<reference evidence="1 2" key="1">
    <citation type="submission" date="2019-02" db="EMBL/GenBank/DDBJ databases">
        <title>Deep-cultivation of Planctomycetes and their phenomic and genomic characterization uncovers novel biology.</title>
        <authorList>
            <person name="Wiegand S."/>
            <person name="Jogler M."/>
            <person name="Boedeker C."/>
            <person name="Pinto D."/>
            <person name="Vollmers J."/>
            <person name="Rivas-Marin E."/>
            <person name="Kohn T."/>
            <person name="Peeters S.H."/>
            <person name="Heuer A."/>
            <person name="Rast P."/>
            <person name="Oberbeckmann S."/>
            <person name="Bunk B."/>
            <person name="Jeske O."/>
            <person name="Meyerdierks A."/>
            <person name="Storesund J.E."/>
            <person name="Kallscheuer N."/>
            <person name="Luecker S."/>
            <person name="Lage O.M."/>
            <person name="Pohl T."/>
            <person name="Merkel B.J."/>
            <person name="Hornburger P."/>
            <person name="Mueller R.-W."/>
            <person name="Bruemmer F."/>
            <person name="Labrenz M."/>
            <person name="Spormann A.M."/>
            <person name="Op den Camp H."/>
            <person name="Overmann J."/>
            <person name="Amann R."/>
            <person name="Jetten M.S.M."/>
            <person name="Mascher T."/>
            <person name="Medema M.H."/>
            <person name="Devos D.P."/>
            <person name="Kaster A.-K."/>
            <person name="Ovreas L."/>
            <person name="Rohde M."/>
            <person name="Galperin M.Y."/>
            <person name="Jogler C."/>
        </authorList>
    </citation>
    <scope>NUCLEOTIDE SEQUENCE [LARGE SCALE GENOMIC DNA]</scope>
    <source>
        <strain evidence="1 2">Poly24</strain>
    </source>
</reference>
<name>A0A518JYZ9_9BACT</name>
<sequence>MSKELFSDLRKLAEETRNRKLDEIRAEYSETIAEIAAMEQRLIGKPVATRPKSKREEKLVDLVAALIPNDRIVTVDDVQGLIKSADPDRSPNIQTIRATLHRLVKEGTIKKVSHPQADKKVGYCLPDFDAGEHRSLADWARQVLSDTGEPLTAVDIMVRMTEAGYELPCEPRAAVEHLERALRQIPMAVEHGETWRMYDIK</sequence>
<dbReference type="KEGG" id="rcf:Poly24_44930"/>
<gene>
    <name evidence="1" type="ORF">Poly24_44930</name>
</gene>
<protein>
    <submittedName>
        <fullName evidence="1">Uncharacterized protein</fullName>
    </submittedName>
</protein>
<dbReference type="Proteomes" id="UP000315082">
    <property type="component" value="Chromosome"/>
</dbReference>
<dbReference type="AlphaFoldDB" id="A0A518JYZ9"/>
<accession>A0A518JYZ9</accession>
<dbReference type="RefSeq" id="WP_145100522.1">
    <property type="nucleotide sequence ID" value="NZ_CP036348.1"/>
</dbReference>
<evidence type="ECO:0000313" key="1">
    <source>
        <dbReference type="EMBL" id="QDV70767.1"/>
    </source>
</evidence>
<keyword evidence="2" id="KW-1185">Reference proteome</keyword>
<dbReference type="EMBL" id="CP036348">
    <property type="protein sequence ID" value="QDV70767.1"/>
    <property type="molecule type" value="Genomic_DNA"/>
</dbReference>
<proteinExistence type="predicted"/>
<evidence type="ECO:0000313" key="2">
    <source>
        <dbReference type="Proteomes" id="UP000315082"/>
    </source>
</evidence>
<organism evidence="1 2">
    <name type="scientific">Rosistilla carotiformis</name>
    <dbReference type="NCBI Taxonomy" id="2528017"/>
    <lineage>
        <taxon>Bacteria</taxon>
        <taxon>Pseudomonadati</taxon>
        <taxon>Planctomycetota</taxon>
        <taxon>Planctomycetia</taxon>
        <taxon>Pirellulales</taxon>
        <taxon>Pirellulaceae</taxon>
        <taxon>Rosistilla</taxon>
    </lineage>
</organism>